<organism evidence="1">
    <name type="scientific">Amphimedon queenslandica</name>
    <name type="common">Sponge</name>
    <dbReference type="NCBI Taxonomy" id="400682"/>
    <lineage>
        <taxon>Eukaryota</taxon>
        <taxon>Metazoa</taxon>
        <taxon>Porifera</taxon>
        <taxon>Demospongiae</taxon>
        <taxon>Heteroscleromorpha</taxon>
        <taxon>Haplosclerida</taxon>
        <taxon>Niphatidae</taxon>
        <taxon>Amphimedon</taxon>
    </lineage>
</organism>
<dbReference type="AlphaFoldDB" id="A0A1X7V735"/>
<proteinExistence type="predicted"/>
<reference evidence="1" key="1">
    <citation type="submission" date="2017-05" db="UniProtKB">
        <authorList>
            <consortium name="EnsemblMetazoa"/>
        </authorList>
    </citation>
    <scope>IDENTIFICATION</scope>
</reference>
<accession>A0A1X7V735</accession>
<name>A0A1X7V735_AMPQE</name>
<evidence type="ECO:0000313" key="1">
    <source>
        <dbReference type="EnsemblMetazoa" id="Aqu2.1.35322_001"/>
    </source>
</evidence>
<dbReference type="InParanoid" id="A0A1X7V735"/>
<dbReference type="EnsemblMetazoa" id="Aqu2.1.35322_001">
    <property type="protein sequence ID" value="Aqu2.1.35322_001"/>
    <property type="gene ID" value="Aqu2.1.35322"/>
</dbReference>
<protein>
    <submittedName>
        <fullName evidence="1">Uncharacterized protein</fullName>
    </submittedName>
</protein>
<sequence length="59" mass="6774">MSKRTFDYLCNQVRPLVQHQDTKIRRAISVLKRVAIPQWCMATVTCSEYCTVGRPFGVA</sequence>